<dbReference type="PROSITE" id="PS51078">
    <property type="entry name" value="ICLR_ED"/>
    <property type="match status" value="1"/>
</dbReference>
<protein>
    <submittedName>
        <fullName evidence="7">Transcriptional regulator, IclR family</fullName>
    </submittedName>
</protein>
<evidence type="ECO:0000256" key="3">
    <source>
        <dbReference type="ARBA" id="ARBA00023163"/>
    </source>
</evidence>
<sequence>MNMTVKRPRGRPRGADADRGGAVQSLERALGLLTALARQDSATLSDLALRTGTPPSTAHRLLTTMEASRYVAFDEATNLWTIGVEAFRTGSSFLRQTRVVDAARDVMRELVELTGETANVAVPDGGEVVFVSQVETSHPIRAFFGPGARAHMHASGIGKALLAAMGRAEVERRLQKVGLPEFTPNTLASPAALFADLERIRGRGWSLDDEERNLGMRCVAAAIRNAHGEAVAGVSISGPCVRLPHDRVAEVGPMVRRAAARITERIGGAQPDESAAAAS</sequence>
<dbReference type="AlphaFoldDB" id="A0A1H3X5Q5"/>
<feature type="domain" description="HTH iclR-type" evidence="5">
    <location>
        <begin position="23"/>
        <end position="84"/>
    </location>
</feature>
<dbReference type="GO" id="GO:0045892">
    <property type="term" value="P:negative regulation of DNA-templated transcription"/>
    <property type="evidence" value="ECO:0007669"/>
    <property type="project" value="TreeGrafter"/>
</dbReference>
<accession>A0A1H3X5Q5</accession>
<proteinExistence type="predicted"/>
<keyword evidence="2" id="KW-0238">DNA-binding</keyword>
<keyword evidence="8" id="KW-1185">Reference proteome</keyword>
<gene>
    <name evidence="7" type="ORF">SAMN05444370_102288</name>
</gene>
<dbReference type="InterPro" id="IPR036390">
    <property type="entry name" value="WH_DNA-bd_sf"/>
</dbReference>
<dbReference type="InterPro" id="IPR050707">
    <property type="entry name" value="HTH_MetabolicPath_Reg"/>
</dbReference>
<dbReference type="PANTHER" id="PTHR30136:SF24">
    <property type="entry name" value="HTH-TYPE TRANSCRIPTIONAL REPRESSOR ALLR"/>
    <property type="match status" value="1"/>
</dbReference>
<name>A0A1H3X5Q5_9RHOB</name>
<dbReference type="InterPro" id="IPR036388">
    <property type="entry name" value="WH-like_DNA-bd_sf"/>
</dbReference>
<feature type="domain" description="IclR-ED" evidence="6">
    <location>
        <begin position="85"/>
        <end position="268"/>
    </location>
</feature>
<dbReference type="InterPro" id="IPR014757">
    <property type="entry name" value="Tscrpt_reg_IclR_C"/>
</dbReference>
<keyword evidence="1" id="KW-0805">Transcription regulation</keyword>
<feature type="region of interest" description="Disordered" evidence="4">
    <location>
        <begin position="1"/>
        <end position="21"/>
    </location>
</feature>
<dbReference type="PROSITE" id="PS51077">
    <property type="entry name" value="HTH_ICLR"/>
    <property type="match status" value="1"/>
</dbReference>
<dbReference type="Gene3D" id="1.10.10.10">
    <property type="entry name" value="Winged helix-like DNA-binding domain superfamily/Winged helix DNA-binding domain"/>
    <property type="match status" value="1"/>
</dbReference>
<evidence type="ECO:0000256" key="4">
    <source>
        <dbReference type="SAM" id="MobiDB-lite"/>
    </source>
</evidence>
<dbReference type="Pfam" id="PF01614">
    <property type="entry name" value="IclR_C"/>
    <property type="match status" value="1"/>
</dbReference>
<dbReference type="RefSeq" id="WP_093248762.1">
    <property type="nucleotide sequence ID" value="NZ_FNQM01000002.1"/>
</dbReference>
<evidence type="ECO:0000259" key="6">
    <source>
        <dbReference type="PROSITE" id="PS51078"/>
    </source>
</evidence>
<dbReference type="EMBL" id="FNQM01000002">
    <property type="protein sequence ID" value="SDZ94747.1"/>
    <property type="molecule type" value="Genomic_DNA"/>
</dbReference>
<organism evidence="7 8">
    <name type="scientific">Rubrimonas cliftonensis</name>
    <dbReference type="NCBI Taxonomy" id="89524"/>
    <lineage>
        <taxon>Bacteria</taxon>
        <taxon>Pseudomonadati</taxon>
        <taxon>Pseudomonadota</taxon>
        <taxon>Alphaproteobacteria</taxon>
        <taxon>Rhodobacterales</taxon>
        <taxon>Paracoccaceae</taxon>
        <taxon>Rubrimonas</taxon>
    </lineage>
</organism>
<dbReference type="Proteomes" id="UP000198703">
    <property type="component" value="Unassembled WGS sequence"/>
</dbReference>
<dbReference type="GO" id="GO:0003700">
    <property type="term" value="F:DNA-binding transcription factor activity"/>
    <property type="evidence" value="ECO:0007669"/>
    <property type="project" value="TreeGrafter"/>
</dbReference>
<dbReference type="OrthoDB" id="9807558at2"/>
<keyword evidence="3" id="KW-0804">Transcription</keyword>
<evidence type="ECO:0000313" key="8">
    <source>
        <dbReference type="Proteomes" id="UP000198703"/>
    </source>
</evidence>
<dbReference type="SUPFAM" id="SSF55781">
    <property type="entry name" value="GAF domain-like"/>
    <property type="match status" value="1"/>
</dbReference>
<dbReference type="SUPFAM" id="SSF46785">
    <property type="entry name" value="Winged helix' DNA-binding domain"/>
    <property type="match status" value="1"/>
</dbReference>
<reference evidence="7 8" key="1">
    <citation type="submission" date="2016-10" db="EMBL/GenBank/DDBJ databases">
        <authorList>
            <person name="de Groot N.N."/>
        </authorList>
    </citation>
    <scope>NUCLEOTIDE SEQUENCE [LARGE SCALE GENOMIC DNA]</scope>
    <source>
        <strain evidence="7 8">DSM 15345</strain>
    </source>
</reference>
<evidence type="ECO:0000259" key="5">
    <source>
        <dbReference type="PROSITE" id="PS51077"/>
    </source>
</evidence>
<dbReference type="InterPro" id="IPR005471">
    <property type="entry name" value="Tscrpt_reg_IclR_N"/>
</dbReference>
<dbReference type="InterPro" id="IPR054844">
    <property type="entry name" value="TransRegBhcR"/>
</dbReference>
<evidence type="ECO:0000256" key="2">
    <source>
        <dbReference type="ARBA" id="ARBA00023125"/>
    </source>
</evidence>
<dbReference type="PANTHER" id="PTHR30136">
    <property type="entry name" value="HELIX-TURN-HELIX TRANSCRIPTIONAL REGULATOR, ICLR FAMILY"/>
    <property type="match status" value="1"/>
</dbReference>
<dbReference type="Gene3D" id="3.30.450.40">
    <property type="match status" value="1"/>
</dbReference>
<feature type="compositionally biased region" description="Basic residues" evidence="4">
    <location>
        <begin position="1"/>
        <end position="12"/>
    </location>
</feature>
<evidence type="ECO:0000313" key="7">
    <source>
        <dbReference type="EMBL" id="SDZ94747.1"/>
    </source>
</evidence>
<dbReference type="NCBIfam" id="NF045644">
    <property type="entry name" value="TransRegBhcR"/>
    <property type="match status" value="1"/>
</dbReference>
<dbReference type="GO" id="GO:0003677">
    <property type="term" value="F:DNA binding"/>
    <property type="evidence" value="ECO:0007669"/>
    <property type="project" value="UniProtKB-KW"/>
</dbReference>
<evidence type="ECO:0000256" key="1">
    <source>
        <dbReference type="ARBA" id="ARBA00023015"/>
    </source>
</evidence>
<dbReference type="SMART" id="SM00346">
    <property type="entry name" value="HTH_ICLR"/>
    <property type="match status" value="1"/>
</dbReference>
<dbReference type="STRING" id="89524.SAMN05444370_102288"/>
<dbReference type="Pfam" id="PF09339">
    <property type="entry name" value="HTH_IclR"/>
    <property type="match status" value="1"/>
</dbReference>
<dbReference type="InterPro" id="IPR029016">
    <property type="entry name" value="GAF-like_dom_sf"/>
</dbReference>